<organism evidence="2 3">
    <name type="scientific">Lignipirellula cremea</name>
    <dbReference type="NCBI Taxonomy" id="2528010"/>
    <lineage>
        <taxon>Bacteria</taxon>
        <taxon>Pseudomonadati</taxon>
        <taxon>Planctomycetota</taxon>
        <taxon>Planctomycetia</taxon>
        <taxon>Pirellulales</taxon>
        <taxon>Pirellulaceae</taxon>
        <taxon>Lignipirellula</taxon>
    </lineage>
</organism>
<dbReference type="Gene3D" id="1.25.10.10">
    <property type="entry name" value="Leucine-rich Repeat Variant"/>
    <property type="match status" value="1"/>
</dbReference>
<dbReference type="PROSITE" id="PS50106">
    <property type="entry name" value="PDZ"/>
    <property type="match status" value="1"/>
</dbReference>
<dbReference type="SUPFAM" id="SSF50156">
    <property type="entry name" value="PDZ domain-like"/>
    <property type="match status" value="1"/>
</dbReference>
<dbReference type="InterPro" id="IPR011989">
    <property type="entry name" value="ARM-like"/>
</dbReference>
<dbReference type="Proteomes" id="UP000317648">
    <property type="component" value="Chromosome"/>
</dbReference>
<keyword evidence="2" id="KW-0378">Hydrolase</keyword>
<evidence type="ECO:0000313" key="2">
    <source>
        <dbReference type="EMBL" id="QDU95300.1"/>
    </source>
</evidence>
<keyword evidence="3" id="KW-1185">Reference proteome</keyword>
<protein>
    <submittedName>
        <fullName evidence="2">Periplasmic pH-dependent serine endoprotease DegQ</fullName>
        <ecNumber evidence="2">3.4.21.107</ecNumber>
    </submittedName>
</protein>
<dbReference type="GO" id="GO:0008233">
    <property type="term" value="F:peptidase activity"/>
    <property type="evidence" value="ECO:0007669"/>
    <property type="project" value="UniProtKB-KW"/>
</dbReference>
<proteinExistence type="predicted"/>
<reference evidence="2 3" key="1">
    <citation type="submission" date="2019-02" db="EMBL/GenBank/DDBJ databases">
        <title>Deep-cultivation of Planctomycetes and their phenomic and genomic characterization uncovers novel biology.</title>
        <authorList>
            <person name="Wiegand S."/>
            <person name="Jogler M."/>
            <person name="Boedeker C."/>
            <person name="Pinto D."/>
            <person name="Vollmers J."/>
            <person name="Rivas-Marin E."/>
            <person name="Kohn T."/>
            <person name="Peeters S.H."/>
            <person name="Heuer A."/>
            <person name="Rast P."/>
            <person name="Oberbeckmann S."/>
            <person name="Bunk B."/>
            <person name="Jeske O."/>
            <person name="Meyerdierks A."/>
            <person name="Storesund J.E."/>
            <person name="Kallscheuer N."/>
            <person name="Luecker S."/>
            <person name="Lage O.M."/>
            <person name="Pohl T."/>
            <person name="Merkel B.J."/>
            <person name="Hornburger P."/>
            <person name="Mueller R.-W."/>
            <person name="Bruemmer F."/>
            <person name="Labrenz M."/>
            <person name="Spormann A.M."/>
            <person name="Op den Camp H."/>
            <person name="Overmann J."/>
            <person name="Amann R."/>
            <person name="Jetten M.S.M."/>
            <person name="Mascher T."/>
            <person name="Medema M.H."/>
            <person name="Devos D.P."/>
            <person name="Kaster A.-K."/>
            <person name="Ovreas L."/>
            <person name="Rohde M."/>
            <person name="Galperin M.Y."/>
            <person name="Jogler C."/>
        </authorList>
    </citation>
    <scope>NUCLEOTIDE SEQUENCE [LARGE SCALE GENOMIC DNA]</scope>
    <source>
        <strain evidence="2 3">Pla85_3_4</strain>
    </source>
</reference>
<dbReference type="InterPro" id="IPR001478">
    <property type="entry name" value="PDZ"/>
</dbReference>
<dbReference type="GO" id="GO:0006508">
    <property type="term" value="P:proteolysis"/>
    <property type="evidence" value="ECO:0007669"/>
    <property type="project" value="UniProtKB-KW"/>
</dbReference>
<evidence type="ECO:0000313" key="3">
    <source>
        <dbReference type="Proteomes" id="UP000317648"/>
    </source>
</evidence>
<dbReference type="EC" id="3.4.21.107" evidence="2"/>
<dbReference type="Pfam" id="PF13180">
    <property type="entry name" value="PDZ_2"/>
    <property type="match status" value="1"/>
</dbReference>
<dbReference type="EMBL" id="CP036433">
    <property type="protein sequence ID" value="QDU95300.1"/>
    <property type="molecule type" value="Genomic_DNA"/>
</dbReference>
<dbReference type="RefSeq" id="WP_145054057.1">
    <property type="nucleotide sequence ID" value="NZ_CP036433.1"/>
</dbReference>
<dbReference type="SMART" id="SM00228">
    <property type="entry name" value="PDZ"/>
    <property type="match status" value="1"/>
</dbReference>
<gene>
    <name evidence="2" type="primary">degQ_1</name>
    <name evidence="2" type="ORF">Pla8534_31150</name>
</gene>
<accession>A0A518DTX8</accession>
<sequence>MDHALKICLALAFCLAPHGARAEAIPVDQIARQVQQLGSAHYRERKQAQAALIALGDKAVQPLKYALQSDNPEATWRAITILETIALHGEQEAADDALAVLEAYGAGGDPEVTATIRQLQYRLVVQRHLDGSRQLAAQGARFEQGQSAAEAAGLAGTYDETVPRELLSYTSDVTEPVDYPSPPATAFSEFGGSKDLKIFSAKVATARPVLDPDDSPLAVEVEETAPGSMGLSGRPAGAAMTLPEPKPLTATLLTPSTEPLEIESPVRADDTVIEETAVERTTIEEADNDAHFREATDEILALIQVQDPSEPIAGSSAFEFTAHEPPHMMYLTAAWRGRPVDLKLLSQMALLTEIQVQNRKLGQDELQQLAAAPGLVRLMLTNCQCPLTALKKIKTDHPQLEVSAFGPAVLGVSADLSEPVRSPFQVGVLASGHGAEAAGVKIGDQITAVDGEPIADFFELTFALASRRVGERVKLSIVREGKPMSLTAQLGSSTPTYLPPR</sequence>
<keyword evidence="2" id="KW-0645">Protease</keyword>
<dbReference type="OrthoDB" id="271184at2"/>
<dbReference type="KEGG" id="lcre:Pla8534_31150"/>
<dbReference type="AlphaFoldDB" id="A0A518DTX8"/>
<dbReference type="InterPro" id="IPR036034">
    <property type="entry name" value="PDZ_sf"/>
</dbReference>
<evidence type="ECO:0000259" key="1">
    <source>
        <dbReference type="PROSITE" id="PS50106"/>
    </source>
</evidence>
<name>A0A518DTX8_9BACT</name>
<dbReference type="Gene3D" id="2.30.42.10">
    <property type="match status" value="1"/>
</dbReference>
<feature type="domain" description="PDZ" evidence="1">
    <location>
        <begin position="397"/>
        <end position="481"/>
    </location>
</feature>